<dbReference type="Proteomes" id="UP001443914">
    <property type="component" value="Unassembled WGS sequence"/>
</dbReference>
<sequence length="135" mass="15294">MHPLTLVFFLCVAPTKTRSKYHRDHRLLSQPSFRFSLPLFFADRSSESQFLNLNLSNTNYHVTTTDHNHIIIIIVLRLPPSPCFASSVTVVRSHCRTLPFLSRISGHVPEFAPLLLPVVCSCVPPLRINCQALLC</sequence>
<protein>
    <recommendedName>
        <fullName evidence="4">Secreted protein</fullName>
    </recommendedName>
</protein>
<evidence type="ECO:0008006" key="4">
    <source>
        <dbReference type="Google" id="ProtNLM"/>
    </source>
</evidence>
<name>A0AAW1HHA3_SAPOF</name>
<evidence type="ECO:0000256" key="1">
    <source>
        <dbReference type="SAM" id="SignalP"/>
    </source>
</evidence>
<feature type="chain" id="PRO_5043530850" description="Secreted protein" evidence="1">
    <location>
        <begin position="20"/>
        <end position="135"/>
    </location>
</feature>
<reference evidence="2" key="1">
    <citation type="submission" date="2024-03" db="EMBL/GenBank/DDBJ databases">
        <title>WGS assembly of Saponaria officinalis var. Norfolk2.</title>
        <authorList>
            <person name="Jenkins J."/>
            <person name="Shu S."/>
            <person name="Grimwood J."/>
            <person name="Barry K."/>
            <person name="Goodstein D."/>
            <person name="Schmutz J."/>
            <person name="Leebens-Mack J."/>
            <person name="Osbourn A."/>
        </authorList>
    </citation>
    <scope>NUCLEOTIDE SEQUENCE [LARGE SCALE GENOMIC DNA]</scope>
    <source>
        <strain evidence="2">JIC</strain>
    </source>
</reference>
<organism evidence="2 3">
    <name type="scientific">Saponaria officinalis</name>
    <name type="common">Common soapwort</name>
    <name type="synonym">Lychnis saponaria</name>
    <dbReference type="NCBI Taxonomy" id="3572"/>
    <lineage>
        <taxon>Eukaryota</taxon>
        <taxon>Viridiplantae</taxon>
        <taxon>Streptophyta</taxon>
        <taxon>Embryophyta</taxon>
        <taxon>Tracheophyta</taxon>
        <taxon>Spermatophyta</taxon>
        <taxon>Magnoliopsida</taxon>
        <taxon>eudicotyledons</taxon>
        <taxon>Gunneridae</taxon>
        <taxon>Pentapetalae</taxon>
        <taxon>Caryophyllales</taxon>
        <taxon>Caryophyllaceae</taxon>
        <taxon>Caryophylleae</taxon>
        <taxon>Saponaria</taxon>
    </lineage>
</organism>
<dbReference type="EMBL" id="JBDFQZ010000011">
    <property type="protein sequence ID" value="KAK9675793.1"/>
    <property type="molecule type" value="Genomic_DNA"/>
</dbReference>
<feature type="signal peptide" evidence="1">
    <location>
        <begin position="1"/>
        <end position="19"/>
    </location>
</feature>
<gene>
    <name evidence="2" type="ORF">RND81_11G031500</name>
</gene>
<comment type="caution">
    <text evidence="2">The sequence shown here is derived from an EMBL/GenBank/DDBJ whole genome shotgun (WGS) entry which is preliminary data.</text>
</comment>
<accession>A0AAW1HHA3</accession>
<evidence type="ECO:0000313" key="2">
    <source>
        <dbReference type="EMBL" id="KAK9675793.1"/>
    </source>
</evidence>
<proteinExistence type="predicted"/>
<evidence type="ECO:0000313" key="3">
    <source>
        <dbReference type="Proteomes" id="UP001443914"/>
    </source>
</evidence>
<dbReference type="AlphaFoldDB" id="A0AAW1HHA3"/>
<keyword evidence="1" id="KW-0732">Signal</keyword>
<keyword evidence="3" id="KW-1185">Reference proteome</keyword>